<evidence type="ECO:0000259" key="10">
    <source>
        <dbReference type="Pfam" id="PF02518"/>
    </source>
</evidence>
<dbReference type="EMBL" id="JACCAA010000001">
    <property type="protein sequence ID" value="NYG59010.1"/>
    <property type="molecule type" value="Genomic_DNA"/>
</dbReference>
<dbReference type="SUPFAM" id="SSF55874">
    <property type="entry name" value="ATPase domain of HSP90 chaperone/DNA topoisomerase II/histidine kinase"/>
    <property type="match status" value="1"/>
</dbReference>
<dbReference type="Pfam" id="PF07730">
    <property type="entry name" value="HisKA_3"/>
    <property type="match status" value="1"/>
</dbReference>
<keyword evidence="4" id="KW-0808">Transferase</keyword>
<comment type="caution">
    <text evidence="13">The sequence shown here is derived from an EMBL/GenBank/DDBJ whole genome shotgun (WGS) entry which is preliminary data.</text>
</comment>
<evidence type="ECO:0000256" key="1">
    <source>
        <dbReference type="ARBA" id="ARBA00000085"/>
    </source>
</evidence>
<evidence type="ECO:0000313" key="14">
    <source>
        <dbReference type="Proteomes" id="UP000540656"/>
    </source>
</evidence>
<feature type="domain" description="Signal transduction histidine kinase subgroup 3 dimerisation and phosphoacceptor" evidence="11">
    <location>
        <begin position="184"/>
        <end position="249"/>
    </location>
</feature>
<keyword evidence="9" id="KW-0812">Transmembrane</keyword>
<protein>
    <recommendedName>
        <fullName evidence="2">histidine kinase</fullName>
        <ecNumber evidence="2">2.7.13.3</ecNumber>
    </recommendedName>
</protein>
<dbReference type="GO" id="GO:0000155">
    <property type="term" value="F:phosphorelay sensor kinase activity"/>
    <property type="evidence" value="ECO:0007669"/>
    <property type="project" value="InterPro"/>
</dbReference>
<evidence type="ECO:0000256" key="7">
    <source>
        <dbReference type="ARBA" id="ARBA00022840"/>
    </source>
</evidence>
<evidence type="ECO:0000256" key="5">
    <source>
        <dbReference type="ARBA" id="ARBA00022741"/>
    </source>
</evidence>
<keyword evidence="5" id="KW-0547">Nucleotide-binding</keyword>
<evidence type="ECO:0000256" key="2">
    <source>
        <dbReference type="ARBA" id="ARBA00012438"/>
    </source>
</evidence>
<evidence type="ECO:0000259" key="12">
    <source>
        <dbReference type="Pfam" id="PF23539"/>
    </source>
</evidence>
<dbReference type="Proteomes" id="UP000540656">
    <property type="component" value="Unassembled WGS sequence"/>
</dbReference>
<evidence type="ECO:0000256" key="3">
    <source>
        <dbReference type="ARBA" id="ARBA00022553"/>
    </source>
</evidence>
<accession>A0A7Y9UVU4</accession>
<dbReference type="InterPro" id="IPR036890">
    <property type="entry name" value="HATPase_C_sf"/>
</dbReference>
<dbReference type="GO" id="GO:0046983">
    <property type="term" value="F:protein dimerization activity"/>
    <property type="evidence" value="ECO:0007669"/>
    <property type="project" value="InterPro"/>
</dbReference>
<sequence>MRQPWRLGERGERWLDRALAGFLVAPVLLATPFGVFEPVVAFIVLIQTLPLFWRRSHPVPVAAIVMLGHLFQLVVSDLPAWGQLSAPVVIYSVARFSTARWGGVVLAAGLAGAVLGPLDWLGPFEVGATAFVSYFLTVAAIVVASWALGTMGRTRAAYVDSLIERGERLEREAEQQALLAVQDERARIAREMHDVVAHGLSVIVVQADGARYAAAKDPSRATASLETISETGREALTEMRRMLGLLRSEESGTAPQPGLPDLPRLVEEARAGGMRLDADLPDPWPRVADGVALTAYRIVQEALTNVRKHAGADVHAALRLGWDGRTMTIDIVDDGRGAAALSDGRGLGLVGMRERALVHGGSVISGPRPGGGFSVSARLPT</sequence>
<dbReference type="AlphaFoldDB" id="A0A7Y9UVU4"/>
<organism evidence="13 14">
    <name type="scientific">Nocardioides daedukensis</name>
    <dbReference type="NCBI Taxonomy" id="634462"/>
    <lineage>
        <taxon>Bacteria</taxon>
        <taxon>Bacillati</taxon>
        <taxon>Actinomycetota</taxon>
        <taxon>Actinomycetes</taxon>
        <taxon>Propionibacteriales</taxon>
        <taxon>Nocardioidaceae</taxon>
        <taxon>Nocardioides</taxon>
    </lineage>
</organism>
<keyword evidence="3" id="KW-0597">Phosphoprotein</keyword>
<dbReference type="EC" id="2.7.13.3" evidence="2"/>
<dbReference type="RefSeq" id="WP_179502106.1">
    <property type="nucleotide sequence ID" value="NZ_JACCAA010000001.1"/>
</dbReference>
<dbReference type="InterPro" id="IPR050482">
    <property type="entry name" value="Sensor_HK_TwoCompSys"/>
</dbReference>
<keyword evidence="9" id="KW-1133">Transmembrane helix</keyword>
<dbReference type="Gene3D" id="1.20.5.1930">
    <property type="match status" value="1"/>
</dbReference>
<dbReference type="Pfam" id="PF23539">
    <property type="entry name" value="DUF7134"/>
    <property type="match status" value="1"/>
</dbReference>
<evidence type="ECO:0000256" key="6">
    <source>
        <dbReference type="ARBA" id="ARBA00022777"/>
    </source>
</evidence>
<feature type="transmembrane region" description="Helical" evidence="9">
    <location>
        <begin position="126"/>
        <end position="148"/>
    </location>
</feature>
<evidence type="ECO:0000259" key="11">
    <source>
        <dbReference type="Pfam" id="PF07730"/>
    </source>
</evidence>
<keyword evidence="7" id="KW-0067">ATP-binding</keyword>
<dbReference type="InterPro" id="IPR055558">
    <property type="entry name" value="DUF7134"/>
</dbReference>
<keyword evidence="9" id="KW-0472">Membrane</keyword>
<dbReference type="CDD" id="cd16917">
    <property type="entry name" value="HATPase_UhpB-NarQ-NarX-like"/>
    <property type="match status" value="1"/>
</dbReference>
<gene>
    <name evidence="13" type="ORF">BJ980_001933</name>
</gene>
<dbReference type="InterPro" id="IPR011712">
    <property type="entry name" value="Sig_transdc_His_kin_sub3_dim/P"/>
</dbReference>
<dbReference type="InterPro" id="IPR003594">
    <property type="entry name" value="HATPase_dom"/>
</dbReference>
<proteinExistence type="predicted"/>
<evidence type="ECO:0000256" key="8">
    <source>
        <dbReference type="ARBA" id="ARBA00023012"/>
    </source>
</evidence>
<comment type="catalytic activity">
    <reaction evidence="1">
        <text>ATP + protein L-histidine = ADP + protein N-phospho-L-histidine.</text>
        <dbReference type="EC" id="2.7.13.3"/>
    </reaction>
</comment>
<dbReference type="Pfam" id="PF02518">
    <property type="entry name" value="HATPase_c"/>
    <property type="match status" value="1"/>
</dbReference>
<reference evidence="13 14" key="1">
    <citation type="submission" date="2020-07" db="EMBL/GenBank/DDBJ databases">
        <title>Sequencing the genomes of 1000 actinobacteria strains.</title>
        <authorList>
            <person name="Klenk H.-P."/>
        </authorList>
    </citation>
    <scope>NUCLEOTIDE SEQUENCE [LARGE SCALE GENOMIC DNA]</scope>
    <source>
        <strain evidence="13 14">DSM 23819</strain>
    </source>
</reference>
<dbReference type="PANTHER" id="PTHR24421">
    <property type="entry name" value="NITRATE/NITRITE SENSOR PROTEIN NARX-RELATED"/>
    <property type="match status" value="1"/>
</dbReference>
<evidence type="ECO:0000256" key="9">
    <source>
        <dbReference type="SAM" id="Phobius"/>
    </source>
</evidence>
<feature type="transmembrane region" description="Helical" evidence="9">
    <location>
        <begin position="101"/>
        <end position="120"/>
    </location>
</feature>
<evidence type="ECO:0000256" key="4">
    <source>
        <dbReference type="ARBA" id="ARBA00022679"/>
    </source>
</evidence>
<feature type="transmembrane region" description="Helical" evidence="9">
    <location>
        <begin position="58"/>
        <end position="80"/>
    </location>
</feature>
<keyword evidence="14" id="KW-1185">Reference proteome</keyword>
<evidence type="ECO:0000313" key="13">
    <source>
        <dbReference type="EMBL" id="NYG59010.1"/>
    </source>
</evidence>
<keyword evidence="8" id="KW-0902">Two-component regulatory system</keyword>
<dbReference type="GO" id="GO:0005524">
    <property type="term" value="F:ATP binding"/>
    <property type="evidence" value="ECO:0007669"/>
    <property type="project" value="UniProtKB-KW"/>
</dbReference>
<keyword evidence="6 13" id="KW-0418">Kinase</keyword>
<dbReference type="PANTHER" id="PTHR24421:SF10">
    <property type="entry name" value="NITRATE_NITRITE SENSOR PROTEIN NARQ"/>
    <property type="match status" value="1"/>
</dbReference>
<dbReference type="Gene3D" id="3.30.565.10">
    <property type="entry name" value="Histidine kinase-like ATPase, C-terminal domain"/>
    <property type="match status" value="1"/>
</dbReference>
<feature type="domain" description="Histidine kinase/HSP90-like ATPase" evidence="10">
    <location>
        <begin position="292"/>
        <end position="380"/>
    </location>
</feature>
<feature type="domain" description="DUF7134" evidence="12">
    <location>
        <begin position="9"/>
        <end position="155"/>
    </location>
</feature>
<name>A0A7Y9UVU4_9ACTN</name>
<dbReference type="GO" id="GO:0016020">
    <property type="term" value="C:membrane"/>
    <property type="evidence" value="ECO:0007669"/>
    <property type="project" value="InterPro"/>
</dbReference>
<feature type="transmembrane region" description="Helical" evidence="9">
    <location>
        <begin position="21"/>
        <end position="46"/>
    </location>
</feature>